<name>A0A495R5M7_9EURY</name>
<sequence>MAGATRLTTEAAGGLGGWRDTAPVGRLCGCVAMAGIEHAVSGAVDAYRRATKHTVTDVPGFGPTPRQTL</sequence>
<proteinExistence type="predicted"/>
<accession>A0A495R5M7</accession>
<comment type="caution">
    <text evidence="1">The sequence shown here is derived from an EMBL/GenBank/DDBJ whole genome shotgun (WGS) entry which is preliminary data.</text>
</comment>
<organism evidence="1 2">
    <name type="scientific">Haloarcula quadrata</name>
    <dbReference type="NCBI Taxonomy" id="182779"/>
    <lineage>
        <taxon>Archaea</taxon>
        <taxon>Methanobacteriati</taxon>
        <taxon>Methanobacteriota</taxon>
        <taxon>Stenosarchaea group</taxon>
        <taxon>Halobacteria</taxon>
        <taxon>Halobacteriales</taxon>
        <taxon>Haloarculaceae</taxon>
        <taxon>Haloarcula</taxon>
    </lineage>
</organism>
<reference evidence="1 2" key="1">
    <citation type="submission" date="2018-10" db="EMBL/GenBank/DDBJ databases">
        <title>Genomic Encyclopedia of Archaeal and Bacterial Type Strains, Phase II (KMG-II): from individual species to whole genera.</title>
        <authorList>
            <person name="Goeker M."/>
        </authorList>
    </citation>
    <scope>NUCLEOTIDE SEQUENCE [LARGE SCALE GENOMIC DNA]</scope>
    <source>
        <strain evidence="1 2">DSM 11927</strain>
    </source>
</reference>
<gene>
    <name evidence="1" type="ORF">BDK61_1939</name>
</gene>
<evidence type="ECO:0000313" key="2">
    <source>
        <dbReference type="Proteomes" id="UP000268233"/>
    </source>
</evidence>
<keyword evidence="2" id="KW-1185">Reference proteome</keyword>
<dbReference type="Proteomes" id="UP000268233">
    <property type="component" value="Unassembled WGS sequence"/>
</dbReference>
<protein>
    <submittedName>
        <fullName evidence="1">Uncharacterized protein</fullName>
    </submittedName>
</protein>
<evidence type="ECO:0000313" key="1">
    <source>
        <dbReference type="EMBL" id="RKS82627.1"/>
    </source>
</evidence>
<dbReference type="EMBL" id="RBWW01000001">
    <property type="protein sequence ID" value="RKS82627.1"/>
    <property type="molecule type" value="Genomic_DNA"/>
</dbReference>
<dbReference type="AlphaFoldDB" id="A0A495R5M7"/>